<protein>
    <submittedName>
        <fullName evidence="1">Uncharacterized protein</fullName>
    </submittedName>
</protein>
<dbReference type="AlphaFoldDB" id="A0A6G1FDN2"/>
<reference evidence="1 2" key="1">
    <citation type="submission" date="2019-11" db="EMBL/GenBank/DDBJ databases">
        <title>Whole genome sequence of Oryza granulata.</title>
        <authorList>
            <person name="Li W."/>
        </authorList>
    </citation>
    <scope>NUCLEOTIDE SEQUENCE [LARGE SCALE GENOMIC DNA]</scope>
    <source>
        <strain evidence="2">cv. Menghai</strain>
        <tissue evidence="1">Leaf</tissue>
    </source>
</reference>
<name>A0A6G1FDN2_9ORYZ</name>
<comment type="caution">
    <text evidence="1">The sequence shown here is derived from an EMBL/GenBank/DDBJ whole genome shotgun (WGS) entry which is preliminary data.</text>
</comment>
<gene>
    <name evidence="1" type="ORF">E2562_028908</name>
</gene>
<dbReference type="Proteomes" id="UP000479710">
    <property type="component" value="Unassembled WGS sequence"/>
</dbReference>
<organism evidence="1 2">
    <name type="scientific">Oryza meyeriana var. granulata</name>
    <dbReference type="NCBI Taxonomy" id="110450"/>
    <lineage>
        <taxon>Eukaryota</taxon>
        <taxon>Viridiplantae</taxon>
        <taxon>Streptophyta</taxon>
        <taxon>Embryophyta</taxon>
        <taxon>Tracheophyta</taxon>
        <taxon>Spermatophyta</taxon>
        <taxon>Magnoliopsida</taxon>
        <taxon>Liliopsida</taxon>
        <taxon>Poales</taxon>
        <taxon>Poaceae</taxon>
        <taxon>BOP clade</taxon>
        <taxon>Oryzoideae</taxon>
        <taxon>Oryzeae</taxon>
        <taxon>Oryzinae</taxon>
        <taxon>Oryza</taxon>
        <taxon>Oryza meyeriana</taxon>
    </lineage>
</organism>
<accession>A0A6G1FDN2</accession>
<evidence type="ECO:0000313" key="1">
    <source>
        <dbReference type="EMBL" id="KAF0934912.1"/>
    </source>
</evidence>
<proteinExistence type="predicted"/>
<dbReference type="EMBL" id="SPHZ02000001">
    <property type="protein sequence ID" value="KAF0934912.1"/>
    <property type="molecule type" value="Genomic_DNA"/>
</dbReference>
<evidence type="ECO:0000313" key="2">
    <source>
        <dbReference type="Proteomes" id="UP000479710"/>
    </source>
</evidence>
<keyword evidence="2" id="KW-1185">Reference proteome</keyword>
<sequence length="111" mass="12315">MPRNPADPRPCHAAVGPLDQVRRRQVNPPAPLDAHWFDALTPLDRWADAVPTKAIKAEELRCPSPPTSAPLRHQPIFLTARRFPPVTQVALRTARLQPPAAPPTSHHLRCP</sequence>